<sequence>MNLADPELELIDPTPNVHALYDRGGLCDIALSEPLLKLRPRKDLIETLLHEMIHAYLFVTHQDQDRDGHGPNFKSHMHRINNSTGLNISIYHDFHDEVELYQTHWWRCNGPCQNKKPRFGIVRRSMNKAPGPNDYWWKSHQRQCGGTFIKIKEPEKGKKQRKKDEKANGDISKMISNLNNTKINEIYKPILKDSSNILSKSKNTNAPNYLSDSVTKKSNKTDTTDVLEKVRNVWANKTIPSLLKPIDTNTSKRSSIHITTGNSDLHSHPPKKMKKIDDYFKTTATNILKDLYGQDFIIKDEKNGDNKVVAVPVSCDNSLVHCPVCNVKIKNDEVNSHLDECLNKEELAKLNNNNEIIEIGNDQNNVKLKTENSFVDSVDRIKNLVLLKPTIKEYPMTKIEINTVTIVAGKQLNKIKVEEDCKVEEQTIKKSYETQASRHDKIKLEQTCPCCGSSVDKKIEEHLDECLSFFGDDNTIPEEGASTSFADRTIIIDDDNDICDETLTMNATGTKHPCPCCMKMIEAVDMNNHLDVCLAAI</sequence>
<keyword evidence="5" id="KW-0645">Protease</keyword>
<evidence type="ECO:0000256" key="5">
    <source>
        <dbReference type="ARBA" id="ARBA00022670"/>
    </source>
</evidence>
<protein>
    <recommendedName>
        <fullName evidence="14">Protein with SprT-like domain at the N terminus</fullName>
    </recommendedName>
</protein>
<evidence type="ECO:0000313" key="17">
    <source>
        <dbReference type="EMBL" id="VVD00550.1"/>
    </source>
</evidence>
<evidence type="ECO:0000256" key="11">
    <source>
        <dbReference type="ARBA" id="ARBA00023049"/>
    </source>
</evidence>
<comment type="similarity">
    <text evidence="3">Belongs to the Spartan family.</text>
</comment>
<keyword evidence="6" id="KW-0479">Metal-binding</keyword>
<dbReference type="PANTHER" id="PTHR21220">
    <property type="entry name" value="DNA-DEPENDENT METALLOPROTEASE SPRTN"/>
    <property type="match status" value="1"/>
</dbReference>
<evidence type="ECO:0000256" key="6">
    <source>
        <dbReference type="ARBA" id="ARBA00022723"/>
    </source>
</evidence>
<evidence type="ECO:0000256" key="1">
    <source>
        <dbReference type="ARBA" id="ARBA00004123"/>
    </source>
</evidence>
<dbReference type="Pfam" id="PF22934">
    <property type="entry name" value="SPRTN_ZBD"/>
    <property type="match status" value="1"/>
</dbReference>
<keyword evidence="18" id="KW-1185">Reference proteome</keyword>
<dbReference type="InterPro" id="IPR055220">
    <property type="entry name" value="SPRTN_ZBD"/>
</dbReference>
<organism evidence="17 18">
    <name type="scientific">Leptidea sinapis</name>
    <dbReference type="NCBI Taxonomy" id="189913"/>
    <lineage>
        <taxon>Eukaryota</taxon>
        <taxon>Metazoa</taxon>
        <taxon>Ecdysozoa</taxon>
        <taxon>Arthropoda</taxon>
        <taxon>Hexapoda</taxon>
        <taxon>Insecta</taxon>
        <taxon>Pterygota</taxon>
        <taxon>Neoptera</taxon>
        <taxon>Endopterygota</taxon>
        <taxon>Lepidoptera</taxon>
        <taxon>Glossata</taxon>
        <taxon>Ditrysia</taxon>
        <taxon>Papilionoidea</taxon>
        <taxon>Pieridae</taxon>
        <taxon>Dismorphiinae</taxon>
        <taxon>Leptidea</taxon>
    </lineage>
</organism>
<dbReference type="GO" id="GO:0005634">
    <property type="term" value="C:nucleus"/>
    <property type="evidence" value="ECO:0007669"/>
    <property type="project" value="UniProtKB-SubCell"/>
</dbReference>
<dbReference type="GO" id="GO:0008270">
    <property type="term" value="F:zinc ion binding"/>
    <property type="evidence" value="ECO:0007669"/>
    <property type="project" value="UniProtKB-KW"/>
</dbReference>
<dbReference type="GO" id="GO:0006281">
    <property type="term" value="P:DNA repair"/>
    <property type="evidence" value="ECO:0007669"/>
    <property type="project" value="UniProtKB-KW"/>
</dbReference>
<evidence type="ECO:0000256" key="3">
    <source>
        <dbReference type="ARBA" id="ARBA00010724"/>
    </source>
</evidence>
<evidence type="ECO:0000256" key="10">
    <source>
        <dbReference type="ARBA" id="ARBA00022833"/>
    </source>
</evidence>
<proteinExistence type="inferred from homology"/>
<dbReference type="Pfam" id="PF10263">
    <property type="entry name" value="SprT-like"/>
    <property type="match status" value="1"/>
</dbReference>
<dbReference type="GO" id="GO:0006508">
    <property type="term" value="P:proteolysis"/>
    <property type="evidence" value="ECO:0007669"/>
    <property type="project" value="UniProtKB-KW"/>
</dbReference>
<gene>
    <name evidence="17" type="ORF">LSINAPIS_LOCUS11158</name>
</gene>
<evidence type="ECO:0000256" key="14">
    <source>
        <dbReference type="ARBA" id="ARBA00030396"/>
    </source>
</evidence>
<dbReference type="GO" id="GO:0031593">
    <property type="term" value="F:polyubiquitin modification-dependent protein binding"/>
    <property type="evidence" value="ECO:0007669"/>
    <property type="project" value="TreeGrafter"/>
</dbReference>
<dbReference type="SMART" id="SM00734">
    <property type="entry name" value="ZnF_Rad18"/>
    <property type="match status" value="3"/>
</dbReference>
<accession>A0A5E4QUD8</accession>
<keyword evidence="8 15" id="KW-0863">Zinc-finger</keyword>
<dbReference type="AlphaFoldDB" id="A0A5E4QUD8"/>
<dbReference type="GO" id="GO:0005694">
    <property type="term" value="C:chromosome"/>
    <property type="evidence" value="ECO:0007669"/>
    <property type="project" value="UniProtKB-SubCell"/>
</dbReference>
<name>A0A5E4QUD8_9NEOP</name>
<dbReference type="GO" id="GO:0003697">
    <property type="term" value="F:single-stranded DNA binding"/>
    <property type="evidence" value="ECO:0007669"/>
    <property type="project" value="InterPro"/>
</dbReference>
<evidence type="ECO:0000259" key="16">
    <source>
        <dbReference type="PROSITE" id="PS51908"/>
    </source>
</evidence>
<evidence type="ECO:0000256" key="2">
    <source>
        <dbReference type="ARBA" id="ARBA00004286"/>
    </source>
</evidence>
<dbReference type="GO" id="GO:0004222">
    <property type="term" value="F:metalloendopeptidase activity"/>
    <property type="evidence" value="ECO:0007669"/>
    <property type="project" value="InterPro"/>
</dbReference>
<reference evidence="17 18" key="1">
    <citation type="submission" date="2017-07" db="EMBL/GenBank/DDBJ databases">
        <authorList>
            <person name="Talla V."/>
            <person name="Backstrom N."/>
        </authorList>
    </citation>
    <scope>NUCLEOTIDE SEQUENCE [LARGE SCALE GENOMIC DNA]</scope>
</reference>
<keyword evidence="10" id="KW-0862">Zinc</keyword>
<evidence type="ECO:0000256" key="15">
    <source>
        <dbReference type="PROSITE-ProRule" id="PRU01256"/>
    </source>
</evidence>
<dbReference type="InterPro" id="IPR006640">
    <property type="entry name" value="SprT-like_domain"/>
</dbReference>
<evidence type="ECO:0000256" key="8">
    <source>
        <dbReference type="ARBA" id="ARBA00022771"/>
    </source>
</evidence>
<keyword evidence="13" id="KW-0539">Nucleus</keyword>
<evidence type="ECO:0000256" key="4">
    <source>
        <dbReference type="ARBA" id="ARBA00022454"/>
    </source>
</evidence>
<dbReference type="Proteomes" id="UP000324832">
    <property type="component" value="Unassembled WGS sequence"/>
</dbReference>
<dbReference type="SMART" id="SM00731">
    <property type="entry name" value="SprT"/>
    <property type="match status" value="1"/>
</dbReference>
<keyword evidence="11" id="KW-0482">Metalloprotease</keyword>
<dbReference type="InterPro" id="IPR006642">
    <property type="entry name" value="Rad18_UBZ4"/>
</dbReference>
<evidence type="ECO:0000313" key="18">
    <source>
        <dbReference type="Proteomes" id="UP000324832"/>
    </source>
</evidence>
<evidence type="ECO:0000256" key="12">
    <source>
        <dbReference type="ARBA" id="ARBA00023204"/>
    </source>
</evidence>
<dbReference type="PANTHER" id="PTHR21220:SF0">
    <property type="entry name" value="DNA-DEPENDENT METALLOPROTEASE SPRTN"/>
    <property type="match status" value="1"/>
</dbReference>
<keyword evidence="9" id="KW-0378">Hydrolase</keyword>
<dbReference type="PROSITE" id="PS51908">
    <property type="entry name" value="ZF_UBZ4"/>
    <property type="match status" value="1"/>
</dbReference>
<evidence type="ECO:0000256" key="13">
    <source>
        <dbReference type="ARBA" id="ARBA00023242"/>
    </source>
</evidence>
<feature type="domain" description="UBZ4-type" evidence="16">
    <location>
        <begin position="319"/>
        <end position="346"/>
    </location>
</feature>
<keyword evidence="7 15" id="KW-0227">DNA damage</keyword>
<evidence type="ECO:0000256" key="9">
    <source>
        <dbReference type="ARBA" id="ARBA00022801"/>
    </source>
</evidence>
<evidence type="ECO:0000256" key="7">
    <source>
        <dbReference type="ARBA" id="ARBA00022763"/>
    </source>
</evidence>
<dbReference type="EMBL" id="FZQP02004801">
    <property type="protein sequence ID" value="VVD00550.1"/>
    <property type="molecule type" value="Genomic_DNA"/>
</dbReference>
<keyword evidence="4" id="KW-0158">Chromosome</keyword>
<dbReference type="InterPro" id="IPR044245">
    <property type="entry name" value="Spartan"/>
</dbReference>
<keyword evidence="12 15" id="KW-0234">DNA repair</keyword>
<comment type="subcellular location">
    <subcellularLocation>
        <location evidence="2">Chromosome</location>
    </subcellularLocation>
    <subcellularLocation>
        <location evidence="1">Nucleus</location>
    </subcellularLocation>
</comment>
<dbReference type="Gene3D" id="3.30.160.60">
    <property type="entry name" value="Classic Zinc Finger"/>
    <property type="match status" value="2"/>
</dbReference>